<dbReference type="InterPro" id="IPR036869">
    <property type="entry name" value="J_dom_sf"/>
</dbReference>
<dbReference type="PANTHER" id="PTHR24078:SF553">
    <property type="entry name" value="DNAJ HOMOLOG SUBFAMILY B MEMBER 5"/>
    <property type="match status" value="1"/>
</dbReference>
<proteinExistence type="predicted"/>
<dbReference type="GO" id="GO:0006457">
    <property type="term" value="P:protein folding"/>
    <property type="evidence" value="ECO:0007669"/>
    <property type="project" value="InterPro"/>
</dbReference>
<dbReference type="AlphaFoldDB" id="A0A0R3WCD8"/>
<dbReference type="STRING" id="60517.A0A0R3WCD8"/>
<dbReference type="GO" id="GO:0051082">
    <property type="term" value="F:unfolded protein binding"/>
    <property type="evidence" value="ECO:0007669"/>
    <property type="project" value="InterPro"/>
</dbReference>
<dbReference type="PANTHER" id="PTHR24078">
    <property type="entry name" value="DNAJ HOMOLOG SUBFAMILY C MEMBER"/>
    <property type="match status" value="1"/>
</dbReference>
<dbReference type="InterPro" id="IPR002939">
    <property type="entry name" value="DnaJ_C"/>
</dbReference>
<gene>
    <name evidence="4" type="ORF">TASK_LOCUS8365</name>
</gene>
<dbReference type="InterPro" id="IPR008971">
    <property type="entry name" value="HSP40/DnaJ_pept-bd"/>
</dbReference>
<evidence type="ECO:0000259" key="3">
    <source>
        <dbReference type="PROSITE" id="PS50076"/>
    </source>
</evidence>
<keyword evidence="5" id="KW-1185">Reference proteome</keyword>
<dbReference type="InterPro" id="IPR051339">
    <property type="entry name" value="DnaJ_subfamily_B"/>
</dbReference>
<dbReference type="PRINTS" id="PR00625">
    <property type="entry name" value="JDOMAIN"/>
</dbReference>
<evidence type="ECO:0000313" key="4">
    <source>
        <dbReference type="EMBL" id="VDK40112.1"/>
    </source>
</evidence>
<dbReference type="SUPFAM" id="SSF46565">
    <property type="entry name" value="Chaperone J-domain"/>
    <property type="match status" value="1"/>
</dbReference>
<name>A0A0R3WCD8_TAEAS</name>
<feature type="domain" description="J" evidence="3">
    <location>
        <begin position="4"/>
        <end position="60"/>
    </location>
</feature>
<dbReference type="PROSITE" id="PS50076">
    <property type="entry name" value="DNAJ_2"/>
    <property type="match status" value="1"/>
</dbReference>
<sequence length="235" mass="26668">MQSDYHSLLEVPRDASAEEVRRAYRRLALIYHPDKNATAEAEARFKAISKAYEASDEVARGGFLKGSPPMQSSGSSPDDGSGAFHNLQMLFGGSKTFRQYMEVTTNPTVKDSSSTFRRPNSDIEHPVKVRLDELLGSTHRRMRVRRRRFDRLSGRFVQENRVFTFNIPPGAQNGTRIRFEREVNEIVPNEPPGDVVFILLEEEHELFLREDCNLRTGCKIDLKLAHFGGSLVVSI</sequence>
<evidence type="ECO:0000256" key="1">
    <source>
        <dbReference type="ARBA" id="ARBA00023186"/>
    </source>
</evidence>
<organism evidence="6">
    <name type="scientific">Taenia asiatica</name>
    <name type="common">Asian tapeworm</name>
    <dbReference type="NCBI Taxonomy" id="60517"/>
    <lineage>
        <taxon>Eukaryota</taxon>
        <taxon>Metazoa</taxon>
        <taxon>Spiralia</taxon>
        <taxon>Lophotrochozoa</taxon>
        <taxon>Platyhelminthes</taxon>
        <taxon>Cestoda</taxon>
        <taxon>Eucestoda</taxon>
        <taxon>Cyclophyllidea</taxon>
        <taxon>Taeniidae</taxon>
        <taxon>Taenia</taxon>
    </lineage>
</organism>
<accession>A0A0R3WCD8</accession>
<evidence type="ECO:0000313" key="6">
    <source>
        <dbReference type="WBParaSite" id="TASK_0000836401-mRNA-1"/>
    </source>
</evidence>
<dbReference type="Gene3D" id="1.10.287.110">
    <property type="entry name" value="DnaJ domain"/>
    <property type="match status" value="1"/>
</dbReference>
<evidence type="ECO:0000313" key="5">
    <source>
        <dbReference type="Proteomes" id="UP000282613"/>
    </source>
</evidence>
<dbReference type="OrthoDB" id="10250354at2759"/>
<dbReference type="SUPFAM" id="SSF49493">
    <property type="entry name" value="HSP40/DnaJ peptide-binding domain"/>
    <property type="match status" value="1"/>
</dbReference>
<dbReference type="SMART" id="SM00271">
    <property type="entry name" value="DnaJ"/>
    <property type="match status" value="1"/>
</dbReference>
<dbReference type="WBParaSite" id="TASK_0000836401-mRNA-1">
    <property type="protein sequence ID" value="TASK_0000836401-mRNA-1"/>
    <property type="gene ID" value="TASK_0000836401"/>
</dbReference>
<dbReference type="EMBL" id="UYRS01018785">
    <property type="protein sequence ID" value="VDK40112.1"/>
    <property type="molecule type" value="Genomic_DNA"/>
</dbReference>
<dbReference type="Proteomes" id="UP000282613">
    <property type="component" value="Unassembled WGS sequence"/>
</dbReference>
<feature type="compositionally biased region" description="Low complexity" evidence="2">
    <location>
        <begin position="66"/>
        <end position="82"/>
    </location>
</feature>
<dbReference type="GO" id="GO:0051087">
    <property type="term" value="F:protein-folding chaperone binding"/>
    <property type="evidence" value="ECO:0007669"/>
    <property type="project" value="TreeGrafter"/>
</dbReference>
<evidence type="ECO:0000256" key="2">
    <source>
        <dbReference type="SAM" id="MobiDB-lite"/>
    </source>
</evidence>
<dbReference type="Gene3D" id="2.60.260.20">
    <property type="entry name" value="Urease metallochaperone UreE, N-terminal domain"/>
    <property type="match status" value="1"/>
</dbReference>
<reference evidence="4 5" key="2">
    <citation type="submission" date="2018-11" db="EMBL/GenBank/DDBJ databases">
        <authorList>
            <consortium name="Pathogen Informatics"/>
        </authorList>
    </citation>
    <scope>NUCLEOTIDE SEQUENCE [LARGE SCALE GENOMIC DNA]</scope>
</reference>
<keyword evidence="1" id="KW-0143">Chaperone</keyword>
<dbReference type="Pfam" id="PF01556">
    <property type="entry name" value="DnaJ_C"/>
    <property type="match status" value="1"/>
</dbReference>
<feature type="region of interest" description="Disordered" evidence="2">
    <location>
        <begin position="63"/>
        <end position="83"/>
    </location>
</feature>
<dbReference type="InterPro" id="IPR001623">
    <property type="entry name" value="DnaJ_domain"/>
</dbReference>
<reference evidence="6" key="1">
    <citation type="submission" date="2017-02" db="UniProtKB">
        <authorList>
            <consortium name="WormBaseParasite"/>
        </authorList>
    </citation>
    <scope>IDENTIFICATION</scope>
</reference>
<protein>
    <submittedName>
        <fullName evidence="6">J domain-containing protein</fullName>
    </submittedName>
</protein>
<dbReference type="CDD" id="cd06257">
    <property type="entry name" value="DnaJ"/>
    <property type="match status" value="1"/>
</dbReference>
<dbReference type="GO" id="GO:0005829">
    <property type="term" value="C:cytosol"/>
    <property type="evidence" value="ECO:0007669"/>
    <property type="project" value="TreeGrafter"/>
</dbReference>
<dbReference type="Pfam" id="PF00226">
    <property type="entry name" value="DnaJ"/>
    <property type="match status" value="1"/>
</dbReference>